<keyword evidence="3 5" id="KW-0378">Hydrolase</keyword>
<keyword evidence="4 5" id="KW-0326">Glycosidase</keyword>
<reference evidence="8" key="1">
    <citation type="submission" date="2023-04" db="EMBL/GenBank/DDBJ databases">
        <title>Sphingomonas sp. MAHUQ-71 isolated from rice field.</title>
        <authorList>
            <person name="Huq M.A."/>
        </authorList>
    </citation>
    <scope>NUCLEOTIDE SEQUENCE</scope>
    <source>
        <strain evidence="8">MAHUQ-71</strain>
    </source>
</reference>
<dbReference type="Gene3D" id="2.70.98.60">
    <property type="entry name" value="alpha-galactosidase from lactobacil brevis"/>
    <property type="match status" value="1"/>
</dbReference>
<dbReference type="InterPro" id="IPR017853">
    <property type="entry name" value="GH"/>
</dbReference>
<dbReference type="SUPFAM" id="SSF51445">
    <property type="entry name" value="(Trans)glycosidases"/>
    <property type="match status" value="1"/>
</dbReference>
<dbReference type="PANTHER" id="PTHR43053:SF3">
    <property type="entry name" value="ALPHA-GALACTOSIDASE C-RELATED"/>
    <property type="match status" value="1"/>
</dbReference>
<gene>
    <name evidence="8" type="ORF">QGN17_11440</name>
</gene>
<dbReference type="InterPro" id="IPR000111">
    <property type="entry name" value="Glyco_hydro_27/36_CS"/>
</dbReference>
<dbReference type="InterPro" id="IPR002252">
    <property type="entry name" value="Glyco_hydro_36"/>
</dbReference>
<comment type="similarity">
    <text evidence="5">Belongs to the glycosyl hydrolase.</text>
</comment>
<evidence type="ECO:0000313" key="9">
    <source>
        <dbReference type="Proteomes" id="UP001160625"/>
    </source>
</evidence>
<evidence type="ECO:0000256" key="4">
    <source>
        <dbReference type="ARBA" id="ARBA00023295"/>
    </source>
</evidence>
<comment type="caution">
    <text evidence="8">The sequence shown here is derived from an EMBL/GenBank/DDBJ whole genome shotgun (WGS) entry which is preliminary data.</text>
</comment>
<sequence length="715" mass="78840">MAALARVEASAEAKVFRLDGGRVTYAIGVDEKGYLAPVYWGPSLDGGAPLAAREARETSGFDPAGLNTAQEYPGQGEGLVTEPGVKVAFADGNRDLVLKYVSHRLEGDTLIVELADIARPLDVTLRYRIDPNTGILARSAVIRNAGKSPVRLDQVAAAVFTLPAGDDYRLHYLTGDWGAEWTQNVQPVTPALAVIESRRGSTSHQANPWFAVDRAGKSDDQSGPVWFGALGWSGSWRISVGADAFGRVRIAGGWNPYDFSWTLKPGERLETPIFYAGYTDSGTDGASRLLHRFERASILPHGESAPLRPVLYNSWEATTFNVDEAGQMALAERAAKIGVERFVMDDGWFGARNDDHAGLGDWFVNRTKFPNGLKPLIDRVHALGMSFGLWVEPEMVNPDSDLYRAHPDWVMNFPGRPRTEARNQLVLNLARPEVRDHILKTLDDLVSKNDIQFLKWDYNRNWTEPGWPEAGPQDEQRIYVDYVRNLYAILAELRRRHPKLEIETCSGGGGRIDLGILGLTDEAWTSDNTDPFDRLTIQDGYTRAYPASTMMAWVTDSPNFVNQRSTSLDYRFLSAMQGSLGIGANLNRWADADFATAAKWIGAYKAIRSTVQRGDRYRLIPPEGHETSATLFVAPDRRQAVLFQMLQSSSHADAAPMIHPQGLDAGLKYRVRMLGGAALPVGMPAKASGAWWMGQGIRAPLQGDFQGAAFVFDAE</sequence>
<evidence type="ECO:0000256" key="5">
    <source>
        <dbReference type="PIRNR" id="PIRNR005536"/>
    </source>
</evidence>
<evidence type="ECO:0000259" key="7">
    <source>
        <dbReference type="Pfam" id="PF16875"/>
    </source>
</evidence>
<dbReference type="EMBL" id="JARYGZ010000001">
    <property type="protein sequence ID" value="MDH7639344.1"/>
    <property type="molecule type" value="Genomic_DNA"/>
</dbReference>
<dbReference type="InterPro" id="IPR050985">
    <property type="entry name" value="Alpha-glycosidase_related"/>
</dbReference>
<dbReference type="GO" id="GO:0004557">
    <property type="term" value="F:alpha-galactosidase activity"/>
    <property type="evidence" value="ECO:0007669"/>
    <property type="project" value="UniProtKB-EC"/>
</dbReference>
<dbReference type="InterPro" id="IPR013785">
    <property type="entry name" value="Aldolase_TIM"/>
</dbReference>
<dbReference type="PRINTS" id="PR00743">
    <property type="entry name" value="GLHYDRLASE36"/>
</dbReference>
<dbReference type="Pfam" id="PF02065">
    <property type="entry name" value="Melibiase"/>
    <property type="match status" value="1"/>
</dbReference>
<keyword evidence="9" id="KW-1185">Reference proteome</keyword>
<dbReference type="RefSeq" id="WP_281044618.1">
    <property type="nucleotide sequence ID" value="NZ_JARYGZ010000001.1"/>
</dbReference>
<feature type="domain" description="Glycosyl hydrolase family 36 C-terminal" evidence="6">
    <location>
        <begin position="628"/>
        <end position="711"/>
    </location>
</feature>
<dbReference type="InterPro" id="IPR031705">
    <property type="entry name" value="Glyco_hydro_36_C"/>
</dbReference>
<evidence type="ECO:0000256" key="3">
    <source>
        <dbReference type="ARBA" id="ARBA00022801"/>
    </source>
</evidence>
<dbReference type="InterPro" id="IPR013780">
    <property type="entry name" value="Glyco_hydro_b"/>
</dbReference>
<dbReference type="Pfam" id="PF16875">
    <property type="entry name" value="Glyco_hydro_36N"/>
    <property type="match status" value="1"/>
</dbReference>
<dbReference type="PROSITE" id="PS00512">
    <property type="entry name" value="ALPHA_GALACTOSIDASE"/>
    <property type="match status" value="1"/>
</dbReference>
<organism evidence="8 9">
    <name type="scientific">Sphingomonas oryzagri</name>
    <dbReference type="NCBI Taxonomy" id="3042314"/>
    <lineage>
        <taxon>Bacteria</taxon>
        <taxon>Pseudomonadati</taxon>
        <taxon>Pseudomonadota</taxon>
        <taxon>Alphaproteobacteria</taxon>
        <taxon>Sphingomonadales</taxon>
        <taxon>Sphingomonadaceae</taxon>
        <taxon>Sphingomonas</taxon>
    </lineage>
</organism>
<dbReference type="CDD" id="cd14791">
    <property type="entry name" value="GH36"/>
    <property type="match status" value="1"/>
</dbReference>
<comment type="catalytic activity">
    <reaction evidence="1 5">
        <text>Hydrolysis of terminal, non-reducing alpha-D-galactose residues in alpha-D-galactosides, including galactose oligosaccharides, galactomannans and galactolipids.</text>
        <dbReference type="EC" id="3.2.1.22"/>
    </reaction>
</comment>
<evidence type="ECO:0000256" key="2">
    <source>
        <dbReference type="ARBA" id="ARBA00012755"/>
    </source>
</evidence>
<dbReference type="Proteomes" id="UP001160625">
    <property type="component" value="Unassembled WGS sequence"/>
</dbReference>
<dbReference type="PANTHER" id="PTHR43053">
    <property type="entry name" value="GLYCOSIDASE FAMILY 31"/>
    <property type="match status" value="1"/>
</dbReference>
<dbReference type="InterPro" id="IPR038417">
    <property type="entry name" value="Alpga-gal_N_sf"/>
</dbReference>
<evidence type="ECO:0000259" key="6">
    <source>
        <dbReference type="Pfam" id="PF16874"/>
    </source>
</evidence>
<protein>
    <recommendedName>
        <fullName evidence="2 5">Alpha-galactosidase</fullName>
        <ecNumber evidence="2 5">3.2.1.22</ecNumber>
    </recommendedName>
</protein>
<dbReference type="PIRSF" id="PIRSF005536">
    <property type="entry name" value="Agal"/>
    <property type="match status" value="1"/>
</dbReference>
<evidence type="ECO:0000313" key="8">
    <source>
        <dbReference type="EMBL" id="MDH7639344.1"/>
    </source>
</evidence>
<dbReference type="InterPro" id="IPR031704">
    <property type="entry name" value="Glyco_hydro_36_N"/>
</dbReference>
<accession>A0ABT6N234</accession>
<proteinExistence type="inferred from homology"/>
<evidence type="ECO:0000256" key="1">
    <source>
        <dbReference type="ARBA" id="ARBA00001255"/>
    </source>
</evidence>
<dbReference type="Gene3D" id="3.20.20.70">
    <property type="entry name" value="Aldolase class I"/>
    <property type="match status" value="1"/>
</dbReference>
<feature type="domain" description="Glycosyl hydrolase family 36 N-terminal" evidence="7">
    <location>
        <begin position="33"/>
        <end position="264"/>
    </location>
</feature>
<dbReference type="EC" id="3.2.1.22" evidence="2 5"/>
<name>A0ABT6N234_9SPHN</name>
<dbReference type="Pfam" id="PF16874">
    <property type="entry name" value="Glyco_hydro_36C"/>
    <property type="match status" value="1"/>
</dbReference>
<dbReference type="Gene3D" id="2.60.40.1180">
    <property type="entry name" value="Golgi alpha-mannosidase II"/>
    <property type="match status" value="1"/>
</dbReference>